<comment type="caution">
    <text evidence="1">The sequence shown here is derived from an EMBL/GenBank/DDBJ whole genome shotgun (WGS) entry which is preliminary data.</text>
</comment>
<gene>
    <name evidence="1" type="ORF">DTU56_25065</name>
</gene>
<evidence type="ECO:0000313" key="1">
    <source>
        <dbReference type="EMBL" id="EBS0566343.1"/>
    </source>
</evidence>
<dbReference type="EMBL" id="AAGUDP010000056">
    <property type="protein sequence ID" value="EBS0566343.1"/>
    <property type="molecule type" value="Genomic_DNA"/>
</dbReference>
<accession>A0A5U8XYF6</accession>
<proteinExistence type="predicted"/>
<reference evidence="1" key="1">
    <citation type="submission" date="2018-07" db="EMBL/GenBank/DDBJ databases">
        <authorList>
            <person name="Ashton P.M."/>
            <person name="Dallman T."/>
            <person name="Nair S."/>
            <person name="De Pinna E."/>
            <person name="Peters T."/>
            <person name="Grant K."/>
        </authorList>
    </citation>
    <scope>NUCLEOTIDE SEQUENCE</scope>
    <source>
        <strain evidence="1">142535</strain>
    </source>
</reference>
<organism evidence="1">
    <name type="scientific">Salmonella muenchen</name>
    <dbReference type="NCBI Taxonomy" id="596"/>
    <lineage>
        <taxon>Bacteria</taxon>
        <taxon>Pseudomonadati</taxon>
        <taxon>Pseudomonadota</taxon>
        <taxon>Gammaproteobacteria</taxon>
        <taxon>Enterobacterales</taxon>
        <taxon>Enterobacteriaceae</taxon>
        <taxon>Salmonella</taxon>
    </lineage>
</organism>
<name>A0A5U8XYF6_SALMU</name>
<dbReference type="AlphaFoldDB" id="A0A5U8XYF6"/>
<protein>
    <submittedName>
        <fullName evidence="1">Uncharacterized protein</fullName>
    </submittedName>
</protein>
<sequence>MATLMTGKDKRVTNVSAALLDPVRGVLSAPSSLVLTDGKIVDGGKGVISAANANFMDAVAASQVNAERATLGAGDITTKCQLWIPPKGKRTYPPIAIIGMFNPATLVAIQLFYNVNVVMQSGDLNNGVIGSITLGDLIYRNAHTATIGFQQQDIFSAGYVYEHCNSSDALVWSGLYVPAHYYYGVVGGNYIPRIGVSILPGENKYTASRCRYNQSASWYHGQDPNLVVDTVGPAFINFTLTRQGGGAAFYYQKLNITDDPMSFINISISSADNANYILVSSLVSDEFKIYFTDDEDSLIDSVYYLIKSTIIDLVNIDPSPGNKKFYVYLRLVNGEVSYVISRNANENYDLYIGYVVTNDTQIIEIEIVKATKFDW</sequence>